<comment type="caution">
    <text evidence="1">The sequence shown here is derived from an EMBL/GenBank/DDBJ whole genome shotgun (WGS) entry which is preliminary data.</text>
</comment>
<accession>A0ABS9CXY5</accession>
<dbReference type="Proteomes" id="UP001200557">
    <property type="component" value="Unassembled WGS sequence"/>
</dbReference>
<keyword evidence="2" id="KW-1185">Reference proteome</keyword>
<dbReference type="RefSeq" id="WP_235226003.1">
    <property type="nucleotide sequence ID" value="NZ_JAKGAQ010000002.1"/>
</dbReference>
<sequence length="307" mass="32548">MTNDLMPFPGAKKNPMLLIGMPHIALKAPSYFDLTPDQTVTYSAAQKVTPTTLTAGQKLYRVYGGPAKAAGGFWAPSAPGANESEGDWRGSNAVEPQWNAGTHVVEMTVNAGQHVQTWMGEIESQPALDNQNDAIKDWWLVGGGTQYFFQFWTPAFKNGVTLKPMGGTPWADPRAVAAVTSGQMPQNTLNLDAKATDLNPQEPIEAHVAAVETLATALRAAAQSLQSQNDADDAAPLAEAANNLIATANQLLKDHGSDEEAAALRVRSQLSLGRVIDIDPAWPQAQQAIAALGSVVRSAAVISNRTG</sequence>
<gene>
    <name evidence="1" type="ORF">L0664_11550</name>
</gene>
<name>A0ABS9CXY5_9RHOB</name>
<reference evidence="1 2" key="1">
    <citation type="submission" date="2022-01" db="EMBL/GenBank/DDBJ databases">
        <title>Octadecabacter sp. nov., isolated from a marine alga.</title>
        <authorList>
            <person name="Jin M.S."/>
            <person name="Kim H.M."/>
            <person name="Han D.M."/>
            <person name="Jung J.J."/>
            <person name="Jeon C.O."/>
        </authorList>
    </citation>
    <scope>NUCLEOTIDE SEQUENCE [LARGE SCALE GENOMIC DNA]</scope>
    <source>
        <strain evidence="1 2">G9-8</strain>
    </source>
</reference>
<proteinExistence type="predicted"/>
<protein>
    <submittedName>
        <fullName evidence="1">Uncharacterized protein</fullName>
    </submittedName>
</protein>
<evidence type="ECO:0000313" key="2">
    <source>
        <dbReference type="Proteomes" id="UP001200557"/>
    </source>
</evidence>
<dbReference type="EMBL" id="JAKGAQ010000002">
    <property type="protein sequence ID" value="MCF2871702.1"/>
    <property type="molecule type" value="Genomic_DNA"/>
</dbReference>
<evidence type="ECO:0000313" key="1">
    <source>
        <dbReference type="EMBL" id="MCF2871702.1"/>
    </source>
</evidence>
<organism evidence="1 2">
    <name type="scientific">Octadecabacter dasysiphoniae</name>
    <dbReference type="NCBI Taxonomy" id="2909341"/>
    <lineage>
        <taxon>Bacteria</taxon>
        <taxon>Pseudomonadati</taxon>
        <taxon>Pseudomonadota</taxon>
        <taxon>Alphaproteobacteria</taxon>
        <taxon>Rhodobacterales</taxon>
        <taxon>Roseobacteraceae</taxon>
        <taxon>Octadecabacter</taxon>
    </lineage>
</organism>